<sequence>MQALRGCLPGYVPVMAPSSIHAHSDLESQGAAGVLTKTVVRSPVIHWILHARIRHKTLNDAVFVGNDFVHVRQVGQQGHLEHIATKDDFDAQIRAAAVFKVDPDPFYEDFLVKIEDGTAAHKSAAPDLLVLTLSTNNLVFIYLEVQSDGSLQFVQQTLPLPTFDRILYQPGEHVAIDPHYRALAVAASEREVIIYSAKPRASVAQQIRSGDQKWCPVAAQRPLQVDGIIQHIDFLIPPDDDEDHIILLLVVIDRLKTKAIWIDWNTATDLHQAQIHRGEPLSSIKTVSSMLVPLRNAAFLVITGNEVRRYKNILTGSISGIPLGSLVDETDDDHDGNSPLRPLWASWCRPHRHRGASREKDHIYLVREDGLVLYIYVMVEGTISNLSAGHLRCHVGRAFASLGDTEGPDILAVAGEMSTGRVVSIGHWPSTNGARVNNLGWQETMEMGLIQDIPNWASSADMVASRLPQSHGRMVPSRDGLYMTSGRQPHGSITEIRYGLEARSTRVELEESQVVTAIWAVPMASNGSLLVLMATPTSTMAYELDASGDETAMISHETEALDLQYRTLEAAITAEGNILQVTEHSICETTSLVANFEDTTILRCDSGDSIKAAAFDSGCGYLVTAQWRKGAHILSCLQLPLSTHSNSMADADDSADWSLPLPSAPLTIAVALMGNKTIAAVATSEHGVILCGVTLHSMKEICRIMPQRVQDLPNLCDHLVLLRNNVTSDIMLVCGLRDGRLHTTVLTIGDNGELHTVNAHTVVFGQSTVRVVAMANQPSQACVMAGPDTCLLQWNGRNADSLCIESLWYSDKDHPGLAQTAVVGCAQVPASDYLAAQHIVGSLAMVSGGHFLLSVVDTTPTAVPRQLEVSGTPNRLIYAEQQKCMVVASLRTGLRAISTNGRTDEKRQIWPVIDFIPSRDSQASYAHDLQPGERVYALLEWSFKEVDKTYAHILVGGSYVKRNGTPGGRISFLQPSHIGSEAASVRSGTSSRFDAPVYALSLYDDLTYVVCYGRFVSLYSFSPKERKWEELCRPLPLANSGVYITVAAPLIHVSTMEDSMITLQLVATPNEDGIAAKLVLVASSPQADRALSHLVLSLPGADAGEHNQVALVSTSDRKIVGLSCRAQNDSVSRRPIADRLLFEADLPRSFTRIRQSDIRPPWKSPLSHGVLLDNIIGTANDGTVLGIALLGNDLWQRLFWLQRMCEWTNHLSPHSWQTPPYSAADSSYDRNERPLPIGINGNAHGDEVMLRTSVDIPTDKHIDGDVLARLLQRGGAQTLERMLRETAEHDDQAGTWMREHLDDELAAVSETIEMLRSVLDRWV</sequence>
<gene>
    <name evidence="2" type="ORF">LTR97_005065</name>
</gene>
<dbReference type="PANTHER" id="PTHR10644">
    <property type="entry name" value="DNA REPAIR/RNA PROCESSING CPSF FAMILY"/>
    <property type="match status" value="1"/>
</dbReference>
<dbReference type="InterPro" id="IPR018846">
    <property type="entry name" value="Beta-prop_RSE1/DDB1/CPSF1_1st"/>
</dbReference>
<feature type="domain" description="RSE1/DDB1/CPSF1 first beta-propeller" evidence="1">
    <location>
        <begin position="44"/>
        <end position="451"/>
    </location>
</feature>
<dbReference type="Pfam" id="PF10433">
    <property type="entry name" value="Beta-prop_RSE1_1st"/>
    <property type="match status" value="1"/>
</dbReference>
<comment type="caution">
    <text evidence="2">The sequence shown here is derived from an EMBL/GenBank/DDBJ whole genome shotgun (WGS) entry which is preliminary data.</text>
</comment>
<dbReference type="Proteomes" id="UP001310594">
    <property type="component" value="Unassembled WGS sequence"/>
</dbReference>
<accession>A0AAN7W9F9</accession>
<name>A0AAN7W9F9_9PEZI</name>
<dbReference type="InterPro" id="IPR015943">
    <property type="entry name" value="WD40/YVTN_repeat-like_dom_sf"/>
</dbReference>
<dbReference type="EMBL" id="JAVRQU010000007">
    <property type="protein sequence ID" value="KAK5700548.1"/>
    <property type="molecule type" value="Genomic_DNA"/>
</dbReference>
<protein>
    <recommendedName>
        <fullName evidence="1">RSE1/DDB1/CPSF1 first beta-propeller domain-containing protein</fullName>
    </recommendedName>
</protein>
<dbReference type="InterPro" id="IPR050358">
    <property type="entry name" value="RSE1/DDB1/CFT1"/>
</dbReference>
<evidence type="ECO:0000259" key="1">
    <source>
        <dbReference type="Pfam" id="PF10433"/>
    </source>
</evidence>
<evidence type="ECO:0000313" key="3">
    <source>
        <dbReference type="Proteomes" id="UP001310594"/>
    </source>
</evidence>
<dbReference type="Gene3D" id="2.130.10.10">
    <property type="entry name" value="YVTN repeat-like/Quinoprotein amine dehydrogenase"/>
    <property type="match status" value="2"/>
</dbReference>
<reference evidence="2" key="1">
    <citation type="submission" date="2023-08" db="EMBL/GenBank/DDBJ databases">
        <title>Black Yeasts Isolated from many extreme environments.</title>
        <authorList>
            <person name="Coleine C."/>
            <person name="Stajich J.E."/>
            <person name="Selbmann L."/>
        </authorList>
    </citation>
    <scope>NUCLEOTIDE SEQUENCE</scope>
    <source>
        <strain evidence="2">CCFEE 5810</strain>
    </source>
</reference>
<proteinExistence type="predicted"/>
<evidence type="ECO:0000313" key="2">
    <source>
        <dbReference type="EMBL" id="KAK5700548.1"/>
    </source>
</evidence>
<organism evidence="2 3">
    <name type="scientific">Elasticomyces elasticus</name>
    <dbReference type="NCBI Taxonomy" id="574655"/>
    <lineage>
        <taxon>Eukaryota</taxon>
        <taxon>Fungi</taxon>
        <taxon>Dikarya</taxon>
        <taxon>Ascomycota</taxon>
        <taxon>Pezizomycotina</taxon>
        <taxon>Dothideomycetes</taxon>
        <taxon>Dothideomycetidae</taxon>
        <taxon>Mycosphaerellales</taxon>
        <taxon>Teratosphaeriaceae</taxon>
        <taxon>Elasticomyces</taxon>
    </lineage>
</organism>